<dbReference type="InterPro" id="IPR007219">
    <property type="entry name" value="XnlR_reg_dom"/>
</dbReference>
<organism evidence="4 5">
    <name type="scientific">Mycena albidolilacea</name>
    <dbReference type="NCBI Taxonomy" id="1033008"/>
    <lineage>
        <taxon>Eukaryota</taxon>
        <taxon>Fungi</taxon>
        <taxon>Dikarya</taxon>
        <taxon>Basidiomycota</taxon>
        <taxon>Agaricomycotina</taxon>
        <taxon>Agaricomycetes</taxon>
        <taxon>Agaricomycetidae</taxon>
        <taxon>Agaricales</taxon>
        <taxon>Marasmiineae</taxon>
        <taxon>Mycenaceae</taxon>
        <taxon>Mycena</taxon>
    </lineage>
</organism>
<dbReference type="PANTHER" id="PTHR46910">
    <property type="entry name" value="TRANSCRIPTION FACTOR PDR1"/>
    <property type="match status" value="1"/>
</dbReference>
<dbReference type="SMART" id="SM00906">
    <property type="entry name" value="Fungal_trans"/>
    <property type="match status" value="1"/>
</dbReference>
<dbReference type="GO" id="GO:0003677">
    <property type="term" value="F:DNA binding"/>
    <property type="evidence" value="ECO:0007669"/>
    <property type="project" value="InterPro"/>
</dbReference>
<dbReference type="Pfam" id="PF00172">
    <property type="entry name" value="Zn_clus"/>
    <property type="match status" value="1"/>
</dbReference>
<gene>
    <name evidence="4" type="ORF">DFH08DRAFT_848744</name>
</gene>
<dbReference type="GO" id="GO:0000981">
    <property type="term" value="F:DNA-binding transcription factor activity, RNA polymerase II-specific"/>
    <property type="evidence" value="ECO:0007669"/>
    <property type="project" value="InterPro"/>
</dbReference>
<name>A0AAD7AHH1_9AGAR</name>
<keyword evidence="2" id="KW-0539">Nucleus</keyword>
<proteinExistence type="predicted"/>
<dbReference type="PANTHER" id="PTHR46910:SF38">
    <property type="entry name" value="ZN(2)-C6 FUNGAL-TYPE DOMAIN-CONTAINING PROTEIN"/>
    <property type="match status" value="1"/>
</dbReference>
<dbReference type="EMBL" id="JARIHO010000007">
    <property type="protein sequence ID" value="KAJ7358579.1"/>
    <property type="molecule type" value="Genomic_DNA"/>
</dbReference>
<evidence type="ECO:0000256" key="1">
    <source>
        <dbReference type="ARBA" id="ARBA00022723"/>
    </source>
</evidence>
<dbReference type="GO" id="GO:0006351">
    <property type="term" value="P:DNA-templated transcription"/>
    <property type="evidence" value="ECO:0007669"/>
    <property type="project" value="InterPro"/>
</dbReference>
<dbReference type="InterPro" id="IPR050987">
    <property type="entry name" value="AtrR-like"/>
</dbReference>
<sequence>MSAASSDGLDIITETTNEKRRACDRCRRLKRRCDRGEICDQCSLHNLPCTYQTLPVIRTVADIQEVSYTREYVENLELRLKNAVDALRQPGQHLASGILKGLIKPLPPPHPADSGPQGIAASFEALFLDDPPPDPGFQGESSVAMLVKTAVAMKSGRPSIRDRKTPAPDPWNLKPWDTQRCTETQHLTFPQEHLLSSLISLYFVNVNIFIPVLHRPSFEDELARRLHLRQDDFASTLLLVCALGSLYLPEHGVSDGDRSKLAWSWYDQVELCGHSLRRQPTTYDLQAYCLAAHFLACASNPRASWSIVGFGLRLAQDIGALRRNVIAPTISTDEELEKRATWILMLLDAHLATALGRMTTLNPFDLDISLPSEYDDEWWNSEPEYKPQHPPSTIAFFNCIIGLYRILHFMLKNLYSTSRLYTANGSQDLQMLAAELDVTLNKWFSAIPQHLIWDPERLLDGIFFDQSAALHCFYDYIRMLLHRPFILGMSRTGQPNPRAQRICIKAACACISVANTHRLRRPDVPLFLSQNPLFTAAMVLILDMWAHPQHADERAQNIASVHIALEIFRSQQKRWPSSDFFVTVLERLLALDPPVQQPDELSDAASSRGSSVPGQHAEPWIVLARAWLEGAVLDRDSAAPALAMPPVLAVDQEVAPTQYHRLRALPEL</sequence>
<evidence type="ECO:0000259" key="3">
    <source>
        <dbReference type="PROSITE" id="PS50048"/>
    </source>
</evidence>
<dbReference type="CDD" id="cd00067">
    <property type="entry name" value="GAL4"/>
    <property type="match status" value="1"/>
</dbReference>
<dbReference type="Gene3D" id="4.10.240.10">
    <property type="entry name" value="Zn(2)-C6 fungal-type DNA-binding domain"/>
    <property type="match status" value="1"/>
</dbReference>
<dbReference type="GO" id="GO:0008270">
    <property type="term" value="F:zinc ion binding"/>
    <property type="evidence" value="ECO:0007669"/>
    <property type="project" value="InterPro"/>
</dbReference>
<dbReference type="InterPro" id="IPR001138">
    <property type="entry name" value="Zn2Cys6_DnaBD"/>
</dbReference>
<reference evidence="4" key="1">
    <citation type="submission" date="2023-03" db="EMBL/GenBank/DDBJ databases">
        <title>Massive genome expansion in bonnet fungi (Mycena s.s.) driven by repeated elements and novel gene families across ecological guilds.</title>
        <authorList>
            <consortium name="Lawrence Berkeley National Laboratory"/>
            <person name="Harder C.B."/>
            <person name="Miyauchi S."/>
            <person name="Viragh M."/>
            <person name="Kuo A."/>
            <person name="Thoen E."/>
            <person name="Andreopoulos B."/>
            <person name="Lu D."/>
            <person name="Skrede I."/>
            <person name="Drula E."/>
            <person name="Henrissat B."/>
            <person name="Morin E."/>
            <person name="Kohler A."/>
            <person name="Barry K."/>
            <person name="LaButti K."/>
            <person name="Morin E."/>
            <person name="Salamov A."/>
            <person name="Lipzen A."/>
            <person name="Mereny Z."/>
            <person name="Hegedus B."/>
            <person name="Baldrian P."/>
            <person name="Stursova M."/>
            <person name="Weitz H."/>
            <person name="Taylor A."/>
            <person name="Grigoriev I.V."/>
            <person name="Nagy L.G."/>
            <person name="Martin F."/>
            <person name="Kauserud H."/>
        </authorList>
    </citation>
    <scope>NUCLEOTIDE SEQUENCE</scope>
    <source>
        <strain evidence="4">CBHHK002</strain>
    </source>
</reference>
<feature type="domain" description="Zn(2)-C6 fungal-type" evidence="3">
    <location>
        <begin position="22"/>
        <end position="51"/>
    </location>
</feature>
<evidence type="ECO:0000256" key="2">
    <source>
        <dbReference type="ARBA" id="ARBA00023242"/>
    </source>
</evidence>
<dbReference type="PROSITE" id="PS00463">
    <property type="entry name" value="ZN2_CY6_FUNGAL_1"/>
    <property type="match status" value="1"/>
</dbReference>
<dbReference type="Pfam" id="PF04082">
    <property type="entry name" value="Fungal_trans"/>
    <property type="match status" value="1"/>
</dbReference>
<keyword evidence="5" id="KW-1185">Reference proteome</keyword>
<accession>A0AAD7AHH1</accession>
<dbReference type="SMART" id="SM00066">
    <property type="entry name" value="GAL4"/>
    <property type="match status" value="1"/>
</dbReference>
<dbReference type="CDD" id="cd12148">
    <property type="entry name" value="fungal_TF_MHR"/>
    <property type="match status" value="1"/>
</dbReference>
<dbReference type="PROSITE" id="PS50048">
    <property type="entry name" value="ZN2_CY6_FUNGAL_2"/>
    <property type="match status" value="1"/>
</dbReference>
<evidence type="ECO:0000313" key="4">
    <source>
        <dbReference type="EMBL" id="KAJ7358579.1"/>
    </source>
</evidence>
<dbReference type="InterPro" id="IPR036864">
    <property type="entry name" value="Zn2-C6_fun-type_DNA-bd_sf"/>
</dbReference>
<dbReference type="SUPFAM" id="SSF57701">
    <property type="entry name" value="Zn2/Cys6 DNA-binding domain"/>
    <property type="match status" value="1"/>
</dbReference>
<keyword evidence="1" id="KW-0479">Metal-binding</keyword>
<evidence type="ECO:0000313" key="5">
    <source>
        <dbReference type="Proteomes" id="UP001218218"/>
    </source>
</evidence>
<protein>
    <submittedName>
        <fullName evidence="4">Fungal-specific transcription factor domain-containing protein</fullName>
    </submittedName>
</protein>
<dbReference type="AlphaFoldDB" id="A0AAD7AHH1"/>
<comment type="caution">
    <text evidence="4">The sequence shown here is derived from an EMBL/GenBank/DDBJ whole genome shotgun (WGS) entry which is preliminary data.</text>
</comment>
<dbReference type="Proteomes" id="UP001218218">
    <property type="component" value="Unassembled WGS sequence"/>
</dbReference>